<name>A0ABS2Q3F5_9BACL</name>
<feature type="coiled-coil region" evidence="1">
    <location>
        <begin position="36"/>
        <end position="63"/>
    </location>
</feature>
<feature type="chain" id="PRO_5046306430" evidence="2">
    <location>
        <begin position="29"/>
        <end position="213"/>
    </location>
</feature>
<protein>
    <submittedName>
        <fullName evidence="3">Uncharacterized protein</fullName>
    </submittedName>
</protein>
<organism evidence="3 4">
    <name type="scientific">Scopulibacillus daqui</name>
    <dbReference type="NCBI Taxonomy" id="1469162"/>
    <lineage>
        <taxon>Bacteria</taxon>
        <taxon>Bacillati</taxon>
        <taxon>Bacillota</taxon>
        <taxon>Bacilli</taxon>
        <taxon>Bacillales</taxon>
        <taxon>Sporolactobacillaceae</taxon>
        <taxon>Scopulibacillus</taxon>
    </lineage>
</organism>
<comment type="caution">
    <text evidence="3">The sequence shown here is derived from an EMBL/GenBank/DDBJ whole genome shotgun (WGS) entry which is preliminary data.</text>
</comment>
<sequence length="213" mass="24050">MKKRLNPFVFFLVAVLMVSFVLPHNVDAKTTKYYSENNLNSKADELISILEELDNNNIDMENLDNNTEKSLNHLSYKTRKFYKSYKDAVENGENGNKFIVGKYLNIDQSKLSQSNSKIAPRIILPFSYKKYKVSESKIKKINSLAKKVGLGAGLLTAIAKAFKKSPTYRTLLIGAVGSIGLHALNSCDKHKKGIYIEDYRFGATHSFQCKPVK</sequence>
<gene>
    <name evidence="3" type="ORF">JOD45_002997</name>
</gene>
<keyword evidence="4" id="KW-1185">Reference proteome</keyword>
<reference evidence="3 4" key="1">
    <citation type="submission" date="2021-01" db="EMBL/GenBank/DDBJ databases">
        <title>Genomic Encyclopedia of Type Strains, Phase IV (KMG-IV): sequencing the most valuable type-strain genomes for metagenomic binning, comparative biology and taxonomic classification.</title>
        <authorList>
            <person name="Goeker M."/>
        </authorList>
    </citation>
    <scope>NUCLEOTIDE SEQUENCE [LARGE SCALE GENOMIC DNA]</scope>
    <source>
        <strain evidence="3 4">DSM 28236</strain>
    </source>
</reference>
<feature type="signal peptide" evidence="2">
    <location>
        <begin position="1"/>
        <end position="28"/>
    </location>
</feature>
<evidence type="ECO:0000313" key="4">
    <source>
        <dbReference type="Proteomes" id="UP000808914"/>
    </source>
</evidence>
<evidence type="ECO:0000256" key="2">
    <source>
        <dbReference type="SAM" id="SignalP"/>
    </source>
</evidence>
<evidence type="ECO:0000313" key="3">
    <source>
        <dbReference type="EMBL" id="MBM7646763.1"/>
    </source>
</evidence>
<proteinExistence type="predicted"/>
<accession>A0ABS2Q3F5</accession>
<dbReference type="EMBL" id="JAFBER010000029">
    <property type="protein sequence ID" value="MBM7646763.1"/>
    <property type="molecule type" value="Genomic_DNA"/>
</dbReference>
<dbReference type="RefSeq" id="WP_205004644.1">
    <property type="nucleotide sequence ID" value="NZ_JAFBER010000029.1"/>
</dbReference>
<dbReference type="Proteomes" id="UP000808914">
    <property type="component" value="Unassembled WGS sequence"/>
</dbReference>
<keyword evidence="2" id="KW-0732">Signal</keyword>
<evidence type="ECO:0000256" key="1">
    <source>
        <dbReference type="SAM" id="Coils"/>
    </source>
</evidence>
<keyword evidence="1" id="KW-0175">Coiled coil</keyword>